<dbReference type="InterPro" id="IPR039448">
    <property type="entry name" value="Beta_helix"/>
</dbReference>
<proteinExistence type="predicted"/>
<accession>A0A7D4ATK2</accession>
<keyword evidence="1" id="KW-0732">Signal</keyword>
<sequence>MRWTSAGSAGLVAVLAGLAPFAPAVPASAQDTAGHGPRTHVVRPGHSIQAAVDRARPGDTIRLLRGAYDGGVLVRKRLTIRGAGDKTVLRPGRKDHCAAVQWAGTGICVIGRAGHPVEGVTIKDLSVRKFAKNGIFGHFTDRLGVEGVLAAHNGEYGISEFNSTRGRFVRNWARDNGDEAGFYVGDIADAHGTVVAGNRSTGNAVGLLVRHARNVKVWGNDLVGNCVGVALVDDSQKGGQGNTTAWKNNISKNNRECAAHEEVPPLGGTGVLLFGGDHNVIKKNVVKGNRGKLPYSGGIVLFRGTPPLNRPARDNLVLLNVALGNAPFDLVDASGSKSNRFRRNICRTSQPGGLC</sequence>
<gene>
    <name evidence="3" type="ORF">ACTIVE_6298</name>
</gene>
<dbReference type="Pfam" id="PF13229">
    <property type="entry name" value="Beta_helix"/>
    <property type="match status" value="1"/>
</dbReference>
<reference evidence="3 4" key="1">
    <citation type="submission" date="2020-05" db="EMBL/GenBank/DDBJ databases">
        <title>Actinomadura verrucosospora NRRL-B18236 (PFL_A860) Genome sequencing and assembly.</title>
        <authorList>
            <person name="Samborskyy M."/>
        </authorList>
    </citation>
    <scope>NUCLEOTIDE SEQUENCE [LARGE SCALE GENOMIC DNA]</scope>
    <source>
        <strain evidence="3 4">NRRL:B18236</strain>
    </source>
</reference>
<name>A0A7D4ATK2_ACTVE</name>
<dbReference type="InterPro" id="IPR011050">
    <property type="entry name" value="Pectin_lyase_fold/virulence"/>
</dbReference>
<protein>
    <submittedName>
        <fullName evidence="3">Secreted protein</fullName>
    </submittedName>
</protein>
<dbReference type="RefSeq" id="WP_173098419.1">
    <property type="nucleotide sequence ID" value="NZ_CP053892.1"/>
</dbReference>
<organism evidence="3 4">
    <name type="scientific">Actinomadura verrucosospora</name>
    <dbReference type="NCBI Taxonomy" id="46165"/>
    <lineage>
        <taxon>Bacteria</taxon>
        <taxon>Bacillati</taxon>
        <taxon>Actinomycetota</taxon>
        <taxon>Actinomycetes</taxon>
        <taxon>Streptosporangiales</taxon>
        <taxon>Thermomonosporaceae</taxon>
        <taxon>Actinomadura</taxon>
    </lineage>
</organism>
<feature type="signal peptide" evidence="1">
    <location>
        <begin position="1"/>
        <end position="29"/>
    </location>
</feature>
<dbReference type="EMBL" id="CP053892">
    <property type="protein sequence ID" value="QKG24649.1"/>
    <property type="molecule type" value="Genomic_DNA"/>
</dbReference>
<keyword evidence="4" id="KW-1185">Reference proteome</keyword>
<evidence type="ECO:0000313" key="3">
    <source>
        <dbReference type="EMBL" id="QKG24649.1"/>
    </source>
</evidence>
<dbReference type="AlphaFoldDB" id="A0A7D4ATK2"/>
<dbReference type="Gene3D" id="2.160.20.10">
    <property type="entry name" value="Single-stranded right-handed beta-helix, Pectin lyase-like"/>
    <property type="match status" value="1"/>
</dbReference>
<feature type="domain" description="Right handed beta helix" evidence="2">
    <location>
        <begin position="95"/>
        <end position="221"/>
    </location>
</feature>
<evidence type="ECO:0000256" key="1">
    <source>
        <dbReference type="SAM" id="SignalP"/>
    </source>
</evidence>
<dbReference type="Proteomes" id="UP000501240">
    <property type="component" value="Chromosome"/>
</dbReference>
<feature type="chain" id="PRO_5028969980" evidence="1">
    <location>
        <begin position="30"/>
        <end position="355"/>
    </location>
</feature>
<dbReference type="SUPFAM" id="SSF51126">
    <property type="entry name" value="Pectin lyase-like"/>
    <property type="match status" value="1"/>
</dbReference>
<evidence type="ECO:0000259" key="2">
    <source>
        <dbReference type="Pfam" id="PF13229"/>
    </source>
</evidence>
<dbReference type="SMART" id="SM00710">
    <property type="entry name" value="PbH1"/>
    <property type="match status" value="4"/>
</dbReference>
<evidence type="ECO:0000313" key="4">
    <source>
        <dbReference type="Proteomes" id="UP000501240"/>
    </source>
</evidence>
<dbReference type="InterPro" id="IPR012334">
    <property type="entry name" value="Pectin_lyas_fold"/>
</dbReference>
<dbReference type="InterPro" id="IPR006626">
    <property type="entry name" value="PbH1"/>
</dbReference>